<protein>
    <submittedName>
        <fullName evidence="13">Chemotaxis protein</fullName>
    </submittedName>
</protein>
<comment type="caution">
    <text evidence="13">The sequence shown here is derived from an EMBL/GenBank/DDBJ whole genome shotgun (WGS) entry which is preliminary data.</text>
</comment>
<evidence type="ECO:0000256" key="5">
    <source>
        <dbReference type="ARBA" id="ARBA00022989"/>
    </source>
</evidence>
<dbReference type="OrthoDB" id="243053at2"/>
<evidence type="ECO:0000256" key="2">
    <source>
        <dbReference type="ARBA" id="ARBA00022475"/>
    </source>
</evidence>
<dbReference type="CDD" id="cd12914">
    <property type="entry name" value="PDC1_DGC_like"/>
    <property type="match status" value="1"/>
</dbReference>
<dbReference type="Proteomes" id="UP000190626">
    <property type="component" value="Unassembled WGS sequence"/>
</dbReference>
<proteinExistence type="inferred from homology"/>
<name>A0A1V4HAH2_9BACL</name>
<evidence type="ECO:0000256" key="4">
    <source>
        <dbReference type="ARBA" id="ARBA00022692"/>
    </source>
</evidence>
<dbReference type="GO" id="GO:0006935">
    <property type="term" value="P:chemotaxis"/>
    <property type="evidence" value="ECO:0007669"/>
    <property type="project" value="UniProtKB-KW"/>
</dbReference>
<dbReference type="Pfam" id="PF00015">
    <property type="entry name" value="MCPsignal"/>
    <property type="match status" value="1"/>
</dbReference>
<dbReference type="InterPro" id="IPR004089">
    <property type="entry name" value="MCPsignal_dom"/>
</dbReference>
<dbReference type="EMBL" id="MBTG01000045">
    <property type="protein sequence ID" value="OPH48652.1"/>
    <property type="molecule type" value="Genomic_DNA"/>
</dbReference>
<accession>A0A1V4HAH2</accession>
<evidence type="ECO:0000256" key="7">
    <source>
        <dbReference type="ARBA" id="ARBA00023224"/>
    </source>
</evidence>
<evidence type="ECO:0000313" key="14">
    <source>
        <dbReference type="Proteomes" id="UP000190626"/>
    </source>
</evidence>
<dbReference type="Pfam" id="PF00672">
    <property type="entry name" value="HAMP"/>
    <property type="match status" value="1"/>
</dbReference>
<dbReference type="STRING" id="1469647.BC351_09365"/>
<feature type="domain" description="Methyl-accepting transducer" evidence="11">
    <location>
        <begin position="401"/>
        <end position="651"/>
    </location>
</feature>
<dbReference type="InterPro" id="IPR029151">
    <property type="entry name" value="Sensor-like_sf"/>
</dbReference>
<evidence type="ECO:0000256" key="3">
    <source>
        <dbReference type="ARBA" id="ARBA00022500"/>
    </source>
</evidence>
<sequence>MTKTQGSRQRKSFSQVSLKIKLPLWISLLVILVLTATSLFTYRFGSQIVMKKSKDEINTNVERIGQYLQSTAELEEQSLYLVSNEGELKDLLKLRNQKTLSDQDFFAPKNELQAKTNAFLAESIKGTKGIQTMTLVDNKGTTIASNNPGSLKADLSERDYFKEAMQGKFAISDALISKTTGTLVNVFAQPVKAEDGTVLGVVILTIDTSLFVNKLKGITINDEGRVFVVSRQGTIVYHSTVPDMIGKKLESEQYADVLKQKATDQLLMGNLDNAETYIRYAKIPRADWMIVVADDFSDIQRPLDDLMTKIVMITIAAVVIALLAGIFISRSITSPIAKLAALFKKLSDGDLTVRTEGKFVGEFGVLANSFDTMVGKNKELIGHMNTSIEVLNTSTSELEQTSQKTAQSIHETSVTTMEIARAMESQSNETETIVGKFYELGEKMETIGSKTQSVKERSEAILDVFDTNKEIIENLIHINHQNEQEVQKISAITGLLAESSNQIRTITGTIGDIAKQTNLLALNASIEAARAGEHGRGFAVVADEIRKLAEQSSKQSSEINEIIRLTLSHVDENNQSVGEIQTIALKQDEFVGKTQQAFTMILAHVKDITNQIQSMASDVTHMEKDKDDVLESAQSLSASGEEVSASVEEVTATVQDQSSMVQTLAGMVASIDSLTKSLAEFTLQFKVK</sequence>
<dbReference type="RefSeq" id="WP_079419228.1">
    <property type="nucleotide sequence ID" value="NZ_MBTG01000045.1"/>
</dbReference>
<dbReference type="SUPFAM" id="SSF103190">
    <property type="entry name" value="Sensory domain-like"/>
    <property type="match status" value="1"/>
</dbReference>
<comment type="subcellular location">
    <subcellularLocation>
        <location evidence="1">Cell membrane</location>
        <topology evidence="1">Multi-pass membrane protein</topology>
    </subcellularLocation>
</comment>
<dbReference type="PROSITE" id="PS50111">
    <property type="entry name" value="CHEMOTAXIS_TRANSDUC_2"/>
    <property type="match status" value="1"/>
</dbReference>
<feature type="transmembrane region" description="Helical" evidence="10">
    <location>
        <begin position="310"/>
        <end position="328"/>
    </location>
</feature>
<dbReference type="Gene3D" id="1.10.8.500">
    <property type="entry name" value="HAMP domain in histidine kinase"/>
    <property type="match status" value="1"/>
</dbReference>
<dbReference type="GO" id="GO:0005886">
    <property type="term" value="C:plasma membrane"/>
    <property type="evidence" value="ECO:0007669"/>
    <property type="project" value="UniProtKB-SubCell"/>
</dbReference>
<dbReference type="PANTHER" id="PTHR32089:SF112">
    <property type="entry name" value="LYSOZYME-LIKE PROTEIN-RELATED"/>
    <property type="match status" value="1"/>
</dbReference>
<evidence type="ECO:0000256" key="9">
    <source>
        <dbReference type="PROSITE-ProRule" id="PRU00284"/>
    </source>
</evidence>
<dbReference type="InterPro" id="IPR003660">
    <property type="entry name" value="HAMP_dom"/>
</dbReference>
<dbReference type="SUPFAM" id="SSF58104">
    <property type="entry name" value="Methyl-accepting chemotaxis protein (MCP) signaling domain"/>
    <property type="match status" value="1"/>
</dbReference>
<dbReference type="AlphaFoldDB" id="A0A1V4HAH2"/>
<dbReference type="CDD" id="cd18774">
    <property type="entry name" value="PDC2_HK_sensor"/>
    <property type="match status" value="1"/>
</dbReference>
<evidence type="ECO:0000313" key="13">
    <source>
        <dbReference type="EMBL" id="OPH48652.1"/>
    </source>
</evidence>
<reference evidence="14" key="1">
    <citation type="submission" date="2016-07" db="EMBL/GenBank/DDBJ databases">
        <authorList>
            <person name="Florea S."/>
            <person name="Webb J.S."/>
            <person name="Jaromczyk J."/>
            <person name="Schardl C.L."/>
        </authorList>
    </citation>
    <scope>NUCLEOTIDE SEQUENCE [LARGE SCALE GENOMIC DNA]</scope>
    <source>
        <strain evidence="14">CY1</strain>
    </source>
</reference>
<keyword evidence="4 10" id="KW-0812">Transmembrane</keyword>
<keyword evidence="3" id="KW-0145">Chemotaxis</keyword>
<keyword evidence="7 9" id="KW-0807">Transducer</keyword>
<dbReference type="Gene3D" id="1.10.287.950">
    <property type="entry name" value="Methyl-accepting chemotaxis protein"/>
    <property type="match status" value="1"/>
</dbReference>
<feature type="transmembrane region" description="Helical" evidence="10">
    <location>
        <begin position="22"/>
        <end position="42"/>
    </location>
</feature>
<comment type="similarity">
    <text evidence="8">Belongs to the methyl-accepting chemotaxis (MCP) protein family.</text>
</comment>
<dbReference type="SMART" id="SM00304">
    <property type="entry name" value="HAMP"/>
    <property type="match status" value="1"/>
</dbReference>
<keyword evidence="5 10" id="KW-1133">Transmembrane helix</keyword>
<evidence type="ECO:0000259" key="11">
    <source>
        <dbReference type="PROSITE" id="PS50111"/>
    </source>
</evidence>
<evidence type="ECO:0000256" key="1">
    <source>
        <dbReference type="ARBA" id="ARBA00004651"/>
    </source>
</evidence>
<keyword evidence="2" id="KW-1003">Cell membrane</keyword>
<dbReference type="InterPro" id="IPR033479">
    <property type="entry name" value="dCache_1"/>
</dbReference>
<evidence type="ECO:0000259" key="12">
    <source>
        <dbReference type="PROSITE" id="PS50885"/>
    </source>
</evidence>
<dbReference type="GO" id="GO:0007165">
    <property type="term" value="P:signal transduction"/>
    <property type="evidence" value="ECO:0007669"/>
    <property type="project" value="UniProtKB-KW"/>
</dbReference>
<evidence type="ECO:0000256" key="8">
    <source>
        <dbReference type="ARBA" id="ARBA00029447"/>
    </source>
</evidence>
<dbReference type="SMART" id="SM00283">
    <property type="entry name" value="MA"/>
    <property type="match status" value="1"/>
</dbReference>
<dbReference type="Gene3D" id="3.30.450.20">
    <property type="entry name" value="PAS domain"/>
    <property type="match status" value="1"/>
</dbReference>
<dbReference type="CDD" id="cd06225">
    <property type="entry name" value="HAMP"/>
    <property type="match status" value="1"/>
</dbReference>
<keyword evidence="6 10" id="KW-0472">Membrane</keyword>
<organism evidence="13 14">
    <name type="scientific">Paenibacillus ferrarius</name>
    <dbReference type="NCBI Taxonomy" id="1469647"/>
    <lineage>
        <taxon>Bacteria</taxon>
        <taxon>Bacillati</taxon>
        <taxon>Bacillota</taxon>
        <taxon>Bacilli</taxon>
        <taxon>Bacillales</taxon>
        <taxon>Paenibacillaceae</taxon>
        <taxon>Paenibacillus</taxon>
    </lineage>
</organism>
<dbReference type="PROSITE" id="PS50885">
    <property type="entry name" value="HAMP"/>
    <property type="match status" value="1"/>
</dbReference>
<evidence type="ECO:0000256" key="6">
    <source>
        <dbReference type="ARBA" id="ARBA00023136"/>
    </source>
</evidence>
<feature type="domain" description="HAMP" evidence="12">
    <location>
        <begin position="330"/>
        <end position="382"/>
    </location>
</feature>
<evidence type="ECO:0000256" key="10">
    <source>
        <dbReference type="SAM" id="Phobius"/>
    </source>
</evidence>
<dbReference type="Pfam" id="PF02743">
    <property type="entry name" value="dCache_1"/>
    <property type="match status" value="1"/>
</dbReference>
<dbReference type="PANTHER" id="PTHR32089">
    <property type="entry name" value="METHYL-ACCEPTING CHEMOTAXIS PROTEIN MCPB"/>
    <property type="match status" value="1"/>
</dbReference>
<gene>
    <name evidence="13" type="ORF">BC351_09365</name>
</gene>
<keyword evidence="14" id="KW-1185">Reference proteome</keyword>